<comment type="caution">
    <text evidence="2">The sequence shown here is derived from an EMBL/GenBank/DDBJ whole genome shotgun (WGS) entry which is preliminary data.</text>
</comment>
<protein>
    <submittedName>
        <fullName evidence="2">Uncharacterized protein</fullName>
    </submittedName>
</protein>
<feature type="region of interest" description="Disordered" evidence="1">
    <location>
        <begin position="1"/>
        <end position="49"/>
    </location>
</feature>
<reference evidence="2 3" key="1">
    <citation type="submission" date="2013-05" db="EMBL/GenBank/DDBJ databases">
        <title>Genome assembly of Chondromyces apiculatus DSM 436.</title>
        <authorList>
            <person name="Sharma G."/>
            <person name="Khatri I."/>
            <person name="Kaur C."/>
            <person name="Mayilraj S."/>
            <person name="Subramanian S."/>
        </authorList>
    </citation>
    <scope>NUCLEOTIDE SEQUENCE [LARGE SCALE GENOMIC DNA]</scope>
    <source>
        <strain evidence="2 3">DSM 436</strain>
    </source>
</reference>
<keyword evidence="3" id="KW-1185">Reference proteome</keyword>
<sequence>MPGARHPIARWRPPDACLVSTFPRGQDRGQTRERRQERARAGKMPEGER</sequence>
<organism evidence="2 3">
    <name type="scientific">Chondromyces apiculatus DSM 436</name>
    <dbReference type="NCBI Taxonomy" id="1192034"/>
    <lineage>
        <taxon>Bacteria</taxon>
        <taxon>Pseudomonadati</taxon>
        <taxon>Myxococcota</taxon>
        <taxon>Polyangia</taxon>
        <taxon>Polyangiales</taxon>
        <taxon>Polyangiaceae</taxon>
        <taxon>Chondromyces</taxon>
    </lineage>
</organism>
<proteinExistence type="predicted"/>
<dbReference type="EMBL" id="ASRX01000002">
    <property type="protein sequence ID" value="EYF08700.1"/>
    <property type="molecule type" value="Genomic_DNA"/>
</dbReference>
<name>A0A017TIM4_9BACT</name>
<evidence type="ECO:0000256" key="1">
    <source>
        <dbReference type="SAM" id="MobiDB-lite"/>
    </source>
</evidence>
<evidence type="ECO:0000313" key="3">
    <source>
        <dbReference type="Proteomes" id="UP000019678"/>
    </source>
</evidence>
<evidence type="ECO:0000313" key="2">
    <source>
        <dbReference type="EMBL" id="EYF08700.1"/>
    </source>
</evidence>
<feature type="compositionally biased region" description="Basic and acidic residues" evidence="1">
    <location>
        <begin position="25"/>
        <end position="49"/>
    </location>
</feature>
<dbReference type="Proteomes" id="UP000019678">
    <property type="component" value="Unassembled WGS sequence"/>
</dbReference>
<dbReference type="STRING" id="1192034.CAP_2561"/>
<gene>
    <name evidence="2" type="ORF">CAP_2561</name>
</gene>
<accession>A0A017TIM4</accession>
<dbReference type="AlphaFoldDB" id="A0A017TIM4"/>